<dbReference type="InterPro" id="IPR001128">
    <property type="entry name" value="Cyt_P450"/>
</dbReference>
<evidence type="ECO:0000313" key="11">
    <source>
        <dbReference type="EMBL" id="KAL0478819.1"/>
    </source>
</evidence>
<evidence type="ECO:0000256" key="6">
    <source>
        <dbReference type="ARBA" id="ARBA00023004"/>
    </source>
</evidence>
<dbReference type="Proteomes" id="UP001431209">
    <property type="component" value="Unassembled WGS sequence"/>
</dbReference>
<proteinExistence type="inferred from homology"/>
<dbReference type="GO" id="GO:0004497">
    <property type="term" value="F:monooxygenase activity"/>
    <property type="evidence" value="ECO:0007669"/>
    <property type="project" value="UniProtKB-KW"/>
</dbReference>
<dbReference type="InterPro" id="IPR050476">
    <property type="entry name" value="Insect_CytP450_Detox"/>
</dbReference>
<evidence type="ECO:0000256" key="8">
    <source>
        <dbReference type="PIRSR" id="PIRSR602401-1"/>
    </source>
</evidence>
<dbReference type="PROSITE" id="PS00086">
    <property type="entry name" value="CYTOCHROME_P450"/>
    <property type="match status" value="1"/>
</dbReference>
<evidence type="ECO:0000256" key="7">
    <source>
        <dbReference type="ARBA" id="ARBA00023033"/>
    </source>
</evidence>
<dbReference type="EMBL" id="JAOPGA020000471">
    <property type="protein sequence ID" value="KAL0478819.1"/>
    <property type="molecule type" value="Genomic_DNA"/>
</dbReference>
<comment type="cofactor">
    <cofactor evidence="1 8">
        <name>heme</name>
        <dbReference type="ChEBI" id="CHEBI:30413"/>
    </cofactor>
</comment>
<evidence type="ECO:0000256" key="3">
    <source>
        <dbReference type="ARBA" id="ARBA00022617"/>
    </source>
</evidence>
<evidence type="ECO:0000256" key="4">
    <source>
        <dbReference type="ARBA" id="ARBA00022723"/>
    </source>
</evidence>
<name>A0AAW2YNZ0_9EUKA</name>
<keyword evidence="12" id="KW-1185">Reference proteome</keyword>
<dbReference type="InterPro" id="IPR017972">
    <property type="entry name" value="Cyt_P450_CS"/>
</dbReference>
<comment type="caution">
    <text evidence="11">The sequence shown here is derived from an EMBL/GenBank/DDBJ whole genome shotgun (WGS) entry which is preliminary data.</text>
</comment>
<dbReference type="GO" id="GO:0016705">
    <property type="term" value="F:oxidoreductase activity, acting on paired donors, with incorporation or reduction of molecular oxygen"/>
    <property type="evidence" value="ECO:0007669"/>
    <property type="project" value="InterPro"/>
</dbReference>
<keyword evidence="3 8" id="KW-0349">Heme</keyword>
<dbReference type="SUPFAM" id="SSF48264">
    <property type="entry name" value="Cytochrome P450"/>
    <property type="match status" value="1"/>
</dbReference>
<dbReference type="GO" id="GO:0020037">
    <property type="term" value="F:heme binding"/>
    <property type="evidence" value="ECO:0007669"/>
    <property type="project" value="InterPro"/>
</dbReference>
<dbReference type="AlphaFoldDB" id="A0AAW2YNZ0"/>
<comment type="similarity">
    <text evidence="2 9">Belongs to the cytochrome P450 family.</text>
</comment>
<dbReference type="Pfam" id="PF00067">
    <property type="entry name" value="p450"/>
    <property type="match status" value="1"/>
</dbReference>
<protein>
    <submittedName>
        <fullName evidence="11">Cholesterol 24-hydroxylase</fullName>
    </submittedName>
</protein>
<keyword evidence="10" id="KW-1133">Transmembrane helix</keyword>
<dbReference type="PANTHER" id="PTHR24292:SF102">
    <property type="entry name" value="CYTOCHROME P450 FAMILY-RELATED"/>
    <property type="match status" value="1"/>
</dbReference>
<evidence type="ECO:0000256" key="5">
    <source>
        <dbReference type="ARBA" id="ARBA00023002"/>
    </source>
</evidence>
<gene>
    <name evidence="11" type="ORF">AKO1_008239</name>
</gene>
<keyword evidence="7 9" id="KW-0503">Monooxygenase</keyword>
<evidence type="ECO:0000256" key="2">
    <source>
        <dbReference type="ARBA" id="ARBA00010617"/>
    </source>
</evidence>
<organism evidence="11 12">
    <name type="scientific">Acrasis kona</name>
    <dbReference type="NCBI Taxonomy" id="1008807"/>
    <lineage>
        <taxon>Eukaryota</taxon>
        <taxon>Discoba</taxon>
        <taxon>Heterolobosea</taxon>
        <taxon>Tetramitia</taxon>
        <taxon>Eutetramitia</taxon>
        <taxon>Acrasidae</taxon>
        <taxon>Acrasis</taxon>
    </lineage>
</organism>
<evidence type="ECO:0000256" key="1">
    <source>
        <dbReference type="ARBA" id="ARBA00001971"/>
    </source>
</evidence>
<accession>A0AAW2YNZ0</accession>
<evidence type="ECO:0000256" key="10">
    <source>
        <dbReference type="SAM" id="Phobius"/>
    </source>
</evidence>
<feature type="binding site" description="axial binding residue" evidence="8">
    <location>
        <position position="458"/>
    </location>
    <ligand>
        <name>heme</name>
        <dbReference type="ChEBI" id="CHEBI:30413"/>
    </ligand>
    <ligandPart>
        <name>Fe</name>
        <dbReference type="ChEBI" id="CHEBI:18248"/>
    </ligandPart>
</feature>
<keyword evidence="5 9" id="KW-0560">Oxidoreductase</keyword>
<dbReference type="PRINTS" id="PR00463">
    <property type="entry name" value="EP450I"/>
</dbReference>
<keyword evidence="6 8" id="KW-0408">Iron</keyword>
<dbReference type="InterPro" id="IPR002401">
    <property type="entry name" value="Cyt_P450_E_grp-I"/>
</dbReference>
<dbReference type="GO" id="GO:0005506">
    <property type="term" value="F:iron ion binding"/>
    <property type="evidence" value="ECO:0007669"/>
    <property type="project" value="InterPro"/>
</dbReference>
<keyword evidence="4 8" id="KW-0479">Metal-binding</keyword>
<keyword evidence="10" id="KW-0812">Transmembrane</keyword>
<evidence type="ECO:0000256" key="9">
    <source>
        <dbReference type="RuleBase" id="RU000461"/>
    </source>
</evidence>
<sequence length="513" mass="58704">MSNSTILLSLVAITLTWIAYLFIKLAINYLNNIKLLSGLPGFHQFIPSLIITRRSLLSKYFYTHTEILFTKVPELVKKYGSVFKIAFGHQAIVVVTDTEFHKVISTRGGKTVLKEELRGDRISELFGGADIFSVSDETVWRRHRLLLNPAFTDDKLSSTVVDVTNKTVSELVKNINADHVRNISEDMSSLTLDVVGRAGFGYEFGCTNKTKGGDVSLSDSTASLINAFPFYILTPFKFLRRNFKVGPIKRVIENRDLFCKEISSIIEKRRNSQDEDVDESNDILSLLIRASDHQADSFSIYELIENCFIFIVAGHETTSHTLTFALYLLSKYQHVQEEAFQYIKNKIPDYNSRNLDYHDYQENLMFIHNIFDETLRLYPVAVGITRKIHSDITFKNHVIPKGCSVIYNWSHDFRSEEHFKDANEFVPSRWEKSEPPGSDLDAKRARLYTPFGVGNRSCIGRRFAKIESVLVLARLISCYKITLEDPSYDLSVDVEVTLHPVHPIRVVFTPRED</sequence>
<keyword evidence="10" id="KW-0472">Membrane</keyword>
<evidence type="ECO:0000313" key="12">
    <source>
        <dbReference type="Proteomes" id="UP001431209"/>
    </source>
</evidence>
<dbReference type="InterPro" id="IPR036396">
    <property type="entry name" value="Cyt_P450_sf"/>
</dbReference>
<dbReference type="PRINTS" id="PR00385">
    <property type="entry name" value="P450"/>
</dbReference>
<dbReference type="PANTHER" id="PTHR24292">
    <property type="entry name" value="CYTOCHROME P450"/>
    <property type="match status" value="1"/>
</dbReference>
<feature type="transmembrane region" description="Helical" evidence="10">
    <location>
        <begin position="6"/>
        <end position="27"/>
    </location>
</feature>
<reference evidence="11 12" key="1">
    <citation type="submission" date="2024-03" db="EMBL/GenBank/DDBJ databases">
        <title>The Acrasis kona genome and developmental transcriptomes reveal deep origins of eukaryotic multicellular pathways.</title>
        <authorList>
            <person name="Sheikh S."/>
            <person name="Fu C.-J."/>
            <person name="Brown M.W."/>
            <person name="Baldauf S.L."/>
        </authorList>
    </citation>
    <scope>NUCLEOTIDE SEQUENCE [LARGE SCALE GENOMIC DNA]</scope>
    <source>
        <strain evidence="11 12">ATCC MYA-3509</strain>
    </source>
</reference>
<dbReference type="Gene3D" id="1.10.630.10">
    <property type="entry name" value="Cytochrome P450"/>
    <property type="match status" value="1"/>
</dbReference>